<dbReference type="InterPro" id="IPR045851">
    <property type="entry name" value="AMP-bd_C_sf"/>
</dbReference>
<dbReference type="PROSITE" id="PS00455">
    <property type="entry name" value="AMP_BINDING"/>
    <property type="match status" value="1"/>
</dbReference>
<dbReference type="FunFam" id="3.30.300.30:FF:000008">
    <property type="entry name" value="2,3-dihydroxybenzoate-AMP ligase"/>
    <property type="match status" value="1"/>
</dbReference>
<organism evidence="5 6">
    <name type="scientific">Paraburkholderia phytofirmans OLGA172</name>
    <dbReference type="NCBI Taxonomy" id="1417228"/>
    <lineage>
        <taxon>Bacteria</taxon>
        <taxon>Pseudomonadati</taxon>
        <taxon>Pseudomonadota</taxon>
        <taxon>Betaproteobacteria</taxon>
        <taxon>Burkholderiales</taxon>
        <taxon>Burkholderiaceae</taxon>
        <taxon>Paraburkholderia</taxon>
    </lineage>
</organism>
<dbReference type="PANTHER" id="PTHR43201">
    <property type="entry name" value="ACYL-COA SYNTHETASE"/>
    <property type="match status" value="1"/>
</dbReference>
<feature type="domain" description="AMP-dependent synthetase/ligase" evidence="3">
    <location>
        <begin position="7"/>
        <end position="374"/>
    </location>
</feature>
<evidence type="ECO:0000259" key="3">
    <source>
        <dbReference type="Pfam" id="PF00501"/>
    </source>
</evidence>
<dbReference type="InterPro" id="IPR025110">
    <property type="entry name" value="AMP-bd_C"/>
</dbReference>
<dbReference type="OrthoDB" id="9766486at2"/>
<dbReference type="EMBL" id="CP014578">
    <property type="protein sequence ID" value="ANB72369.1"/>
    <property type="molecule type" value="Genomic_DNA"/>
</dbReference>
<reference evidence="5 6" key="1">
    <citation type="journal article" date="2016" name="Gene">
        <title>PacBio SMRT assembly of a complex multi-replicon genome reveals chlorocatechol degradative operon in a region of genome plasticity.</title>
        <authorList>
            <person name="Ricker N."/>
            <person name="Shen S.Y."/>
            <person name="Goordial J."/>
            <person name="Jin S."/>
            <person name="Fulthorpe R.R."/>
        </authorList>
    </citation>
    <scope>NUCLEOTIDE SEQUENCE [LARGE SCALE GENOMIC DNA]</scope>
    <source>
        <strain evidence="5 6">OLGA172</strain>
    </source>
</reference>
<dbReference type="GO" id="GO:0031956">
    <property type="term" value="F:medium-chain fatty acid-CoA ligase activity"/>
    <property type="evidence" value="ECO:0007669"/>
    <property type="project" value="TreeGrafter"/>
</dbReference>
<dbReference type="GO" id="GO:0006631">
    <property type="term" value="P:fatty acid metabolic process"/>
    <property type="evidence" value="ECO:0007669"/>
    <property type="project" value="TreeGrafter"/>
</dbReference>
<sequence length="517" mass="56610">MRLADYFDAVAQLHPDNLAFVDGATRMTYGEAQKYVHAVAHCLTRARAAGAGTHAAIYAPNDYRVSLLHLGINLADAAWLSVHIRNSVETNAEVLDYFDTDMVFFHSYFESSMPVLKAKLSKARLYVCIDRASEHGMSMDEWLKDCWKPFRNQPEDPAKRAFLQPTGGTTGPSKGAVHTHRSLEFMGLGLTSAFGITSSSRHLCVAPLTHAAGLLALGFTIKGGVNILMPGFDPDAVLSLIEAEKITHLYLPPTAVYGLLAHPKTRKTDFSSLQAFIVGAAPIAPEKFKEAVQVFGPVMYESFGQTETLVPILVKGPADYLMPDGSFDEDVVRAAGKAVDVACLAIMDAEGNLLPAGERGEIVVRSSMVMQGYYKKPDDTAAVSAFGWHHTTDVGVRDARGYVTIVDRMKDMIVTGGFNVFPVEIEKVIQNHPAVLDCIVIGVPDDKWGEAVKAVVQRKPGLTVSEEEIMALCKEHLGSTKTPKSVEFWVDLPRSAVGKLLKKDVREKYWGEQWRSV</sequence>
<evidence type="ECO:0008006" key="7">
    <source>
        <dbReference type="Google" id="ProtNLM"/>
    </source>
</evidence>
<dbReference type="InterPro" id="IPR000873">
    <property type="entry name" value="AMP-dep_synth/lig_dom"/>
</dbReference>
<dbReference type="Pfam" id="PF13193">
    <property type="entry name" value="AMP-binding_C"/>
    <property type="match status" value="1"/>
</dbReference>
<comment type="similarity">
    <text evidence="1">Belongs to the ATP-dependent AMP-binding enzyme family.</text>
</comment>
<evidence type="ECO:0000313" key="6">
    <source>
        <dbReference type="Proteomes" id="UP000076852"/>
    </source>
</evidence>
<evidence type="ECO:0000256" key="2">
    <source>
        <dbReference type="ARBA" id="ARBA00022598"/>
    </source>
</evidence>
<dbReference type="Proteomes" id="UP000076852">
    <property type="component" value="Chromosome 1"/>
</dbReference>
<evidence type="ECO:0000256" key="1">
    <source>
        <dbReference type="ARBA" id="ARBA00006432"/>
    </source>
</evidence>
<accession>A0A160FJ54</accession>
<dbReference type="AlphaFoldDB" id="A0A160FJ54"/>
<dbReference type="InterPro" id="IPR020845">
    <property type="entry name" value="AMP-binding_CS"/>
</dbReference>
<gene>
    <name evidence="5" type="ORF">AYM40_08345</name>
</gene>
<keyword evidence="2" id="KW-0436">Ligase</keyword>
<keyword evidence="6" id="KW-1185">Reference proteome</keyword>
<dbReference type="STRING" id="1804984.AYM40_08345"/>
<proteinExistence type="inferred from homology"/>
<dbReference type="Pfam" id="PF00501">
    <property type="entry name" value="AMP-binding"/>
    <property type="match status" value="1"/>
</dbReference>
<evidence type="ECO:0000259" key="4">
    <source>
        <dbReference type="Pfam" id="PF13193"/>
    </source>
</evidence>
<dbReference type="SUPFAM" id="SSF56801">
    <property type="entry name" value="Acetyl-CoA synthetase-like"/>
    <property type="match status" value="1"/>
</dbReference>
<dbReference type="PANTHER" id="PTHR43201:SF5">
    <property type="entry name" value="MEDIUM-CHAIN ACYL-COA LIGASE ACSF2, MITOCHONDRIAL"/>
    <property type="match status" value="1"/>
</dbReference>
<dbReference type="RefSeq" id="WP_063495804.1">
    <property type="nucleotide sequence ID" value="NZ_CP014578.1"/>
</dbReference>
<dbReference type="Gene3D" id="3.40.50.12780">
    <property type="entry name" value="N-terminal domain of ligase-like"/>
    <property type="match status" value="1"/>
</dbReference>
<name>A0A160FJ54_9BURK</name>
<dbReference type="InterPro" id="IPR042099">
    <property type="entry name" value="ANL_N_sf"/>
</dbReference>
<protein>
    <recommendedName>
        <fullName evidence="7">Long-chain fatty acid--CoA ligase</fullName>
    </recommendedName>
</protein>
<evidence type="ECO:0000313" key="5">
    <source>
        <dbReference type="EMBL" id="ANB72369.1"/>
    </source>
</evidence>
<dbReference type="Gene3D" id="3.30.300.30">
    <property type="match status" value="1"/>
</dbReference>
<feature type="domain" description="AMP-binding enzyme C-terminal" evidence="4">
    <location>
        <begin position="424"/>
        <end position="499"/>
    </location>
</feature>
<dbReference type="KEGG" id="buz:AYM40_08345"/>